<name>A0A6G1I8Q8_9PEZI</name>
<sequence>MDLRTSDGLIPTLRGTYASFSYQFYKRKYLIGATGRLIITAASHPRSIEVRRRWNARPQEGVWWHVITPNRLKLKPTVRHHNVRRLRDAFGEELAARNLNRTTGTPLTKDAVPLSGTVYFLINPKFLTLSYAEIRRDCGTAIDSIVRNQDAQQPDNRRRSRVLQALGVLEGHE</sequence>
<proteinExistence type="predicted"/>
<dbReference type="AlphaFoldDB" id="A0A6G1I8Q8"/>
<reference evidence="1" key="1">
    <citation type="journal article" date="2020" name="Stud. Mycol.">
        <title>101 Dothideomycetes genomes: a test case for predicting lifestyles and emergence of pathogens.</title>
        <authorList>
            <person name="Haridas S."/>
            <person name="Albert R."/>
            <person name="Binder M."/>
            <person name="Bloem J."/>
            <person name="Labutti K."/>
            <person name="Salamov A."/>
            <person name="Andreopoulos B."/>
            <person name="Baker S."/>
            <person name="Barry K."/>
            <person name="Bills G."/>
            <person name="Bluhm B."/>
            <person name="Cannon C."/>
            <person name="Castanera R."/>
            <person name="Culley D."/>
            <person name="Daum C."/>
            <person name="Ezra D."/>
            <person name="Gonzalez J."/>
            <person name="Henrissat B."/>
            <person name="Kuo A."/>
            <person name="Liang C."/>
            <person name="Lipzen A."/>
            <person name="Lutzoni F."/>
            <person name="Magnuson J."/>
            <person name="Mondo S."/>
            <person name="Nolan M."/>
            <person name="Ohm R."/>
            <person name="Pangilinan J."/>
            <person name="Park H.-J."/>
            <person name="Ramirez L."/>
            <person name="Alfaro M."/>
            <person name="Sun H."/>
            <person name="Tritt A."/>
            <person name="Yoshinaga Y."/>
            <person name="Zwiers L.-H."/>
            <person name="Turgeon B."/>
            <person name="Goodwin S."/>
            <person name="Spatafora J."/>
            <person name="Crous P."/>
            <person name="Grigoriev I."/>
        </authorList>
    </citation>
    <scope>NUCLEOTIDE SEQUENCE</scope>
    <source>
        <strain evidence="1">CBS 262.69</strain>
    </source>
</reference>
<dbReference type="Proteomes" id="UP000799640">
    <property type="component" value="Unassembled WGS sequence"/>
</dbReference>
<evidence type="ECO:0000313" key="2">
    <source>
        <dbReference type="Proteomes" id="UP000799640"/>
    </source>
</evidence>
<accession>A0A6G1I8Q8</accession>
<protein>
    <submittedName>
        <fullName evidence="1">Uncharacterized protein</fullName>
    </submittedName>
</protein>
<dbReference type="EMBL" id="ML996688">
    <property type="protein sequence ID" value="KAF2404564.1"/>
    <property type="molecule type" value="Genomic_DNA"/>
</dbReference>
<dbReference type="OrthoDB" id="5238363at2759"/>
<evidence type="ECO:0000313" key="1">
    <source>
        <dbReference type="EMBL" id="KAF2404564.1"/>
    </source>
</evidence>
<gene>
    <name evidence="1" type="ORF">EJ06DRAFT_526647</name>
</gene>
<keyword evidence="2" id="KW-1185">Reference proteome</keyword>
<organism evidence="1 2">
    <name type="scientific">Trichodelitschia bisporula</name>
    <dbReference type="NCBI Taxonomy" id="703511"/>
    <lineage>
        <taxon>Eukaryota</taxon>
        <taxon>Fungi</taxon>
        <taxon>Dikarya</taxon>
        <taxon>Ascomycota</taxon>
        <taxon>Pezizomycotina</taxon>
        <taxon>Dothideomycetes</taxon>
        <taxon>Dothideomycetes incertae sedis</taxon>
        <taxon>Phaeotrichales</taxon>
        <taxon>Phaeotrichaceae</taxon>
        <taxon>Trichodelitschia</taxon>
    </lineage>
</organism>